<evidence type="ECO:0000313" key="2">
    <source>
        <dbReference type="EMBL" id="KAB8304170.1"/>
    </source>
</evidence>
<comment type="caution">
    <text evidence="2">The sequence shown here is derived from an EMBL/GenBank/DDBJ whole genome shotgun (WGS) entry which is preliminary data.</text>
</comment>
<dbReference type="AlphaFoldDB" id="A0A5N6KK47"/>
<name>A0A5N6KK47_MONLA</name>
<organism evidence="2 3">
    <name type="scientific">Monilinia laxa</name>
    <name type="common">Brown rot fungus</name>
    <name type="synonym">Sclerotinia laxa</name>
    <dbReference type="NCBI Taxonomy" id="61186"/>
    <lineage>
        <taxon>Eukaryota</taxon>
        <taxon>Fungi</taxon>
        <taxon>Dikarya</taxon>
        <taxon>Ascomycota</taxon>
        <taxon>Pezizomycotina</taxon>
        <taxon>Leotiomycetes</taxon>
        <taxon>Helotiales</taxon>
        <taxon>Sclerotiniaceae</taxon>
        <taxon>Monilinia</taxon>
    </lineage>
</organism>
<feature type="region of interest" description="Disordered" evidence="1">
    <location>
        <begin position="273"/>
        <end position="314"/>
    </location>
</feature>
<accession>A0A5N6KK47</accession>
<dbReference type="OrthoDB" id="5316527at2759"/>
<protein>
    <submittedName>
        <fullName evidence="2">Uncharacterized protein</fullName>
    </submittedName>
</protein>
<sequence>MFRFIKPRAATIRTRLQPGASSLSPLPMRLNAQRYAGLGPNIQTVRFRKAPIKAKNVAITFIVTYVCFEIYSRLVLSPLDKAAEEASKHIPDEEFQEVEPPLFIPFPGTTKQLPVIPYKGTDPEFQEFIRLSKDAKLLDKLRADLAEFMRNFASKTTVLRAIAGKSMKTRRVWLDIDFPSTPPPSFERSGIEISDDAISWVTQPVDASTVYKIRNVLWPVALFHSSWSFVKVLAAEEFKNVAGIFGVQVPTSPAQQSMEQLLRSQKLVKEMNGQQKVPGGIQGPLTTKDGPPQQPLGDKSKEMGDAASPGKPNLKEDILPALANSVKDIHSSFAKPIMAAKVKYVEMTKKLRPKQNLHPRGSIKVSGFVEIEAERAFLVFDVIAAWDPKKQDYDAESMSLVLRRVQKKRQHPINRIPRMPTG</sequence>
<dbReference type="Proteomes" id="UP000326757">
    <property type="component" value="Unassembled WGS sequence"/>
</dbReference>
<reference evidence="2 3" key="1">
    <citation type="submission" date="2019-06" db="EMBL/GenBank/DDBJ databases">
        <title>Genome Sequence of the Brown Rot Fungal Pathogen Monilinia laxa.</title>
        <authorList>
            <person name="De Miccolis Angelini R.M."/>
            <person name="Landi L."/>
            <person name="Abate D."/>
            <person name="Pollastro S."/>
            <person name="Romanazzi G."/>
            <person name="Faretra F."/>
        </authorList>
    </citation>
    <scope>NUCLEOTIDE SEQUENCE [LARGE SCALE GENOMIC DNA]</scope>
    <source>
        <strain evidence="2 3">Mlax316</strain>
    </source>
</reference>
<dbReference type="EMBL" id="VIGI01000001">
    <property type="protein sequence ID" value="KAB8304170.1"/>
    <property type="molecule type" value="Genomic_DNA"/>
</dbReference>
<evidence type="ECO:0000313" key="3">
    <source>
        <dbReference type="Proteomes" id="UP000326757"/>
    </source>
</evidence>
<evidence type="ECO:0000256" key="1">
    <source>
        <dbReference type="SAM" id="MobiDB-lite"/>
    </source>
</evidence>
<proteinExistence type="predicted"/>
<gene>
    <name evidence="2" type="ORF">EYC80_003589</name>
</gene>
<keyword evidence="3" id="KW-1185">Reference proteome</keyword>